<dbReference type="Gene3D" id="2.60.40.640">
    <property type="match status" value="1"/>
</dbReference>
<dbReference type="InterPro" id="IPR014752">
    <property type="entry name" value="Arrestin-like_C"/>
</dbReference>
<evidence type="ECO:0000313" key="1">
    <source>
        <dbReference type="EMBL" id="KAL2813177.1"/>
    </source>
</evidence>
<accession>A0ABR4HEK8</accession>
<dbReference type="EMBL" id="JBFXLS010000151">
    <property type="protein sequence ID" value="KAL2813177.1"/>
    <property type="molecule type" value="Genomic_DNA"/>
</dbReference>
<reference evidence="1 2" key="1">
    <citation type="submission" date="2024-07" db="EMBL/GenBank/DDBJ databases">
        <title>Section-level genome sequencing and comparative genomics of Aspergillus sections Usti and Cavernicolus.</title>
        <authorList>
            <consortium name="Lawrence Berkeley National Laboratory"/>
            <person name="Nybo J.L."/>
            <person name="Vesth T.C."/>
            <person name="Theobald S."/>
            <person name="Frisvad J.C."/>
            <person name="Larsen T.O."/>
            <person name="Kjaerboelling I."/>
            <person name="Rothschild-Mancinelli K."/>
            <person name="Lyhne E.K."/>
            <person name="Kogle M.E."/>
            <person name="Barry K."/>
            <person name="Clum A."/>
            <person name="Na H."/>
            <person name="Ledsgaard L."/>
            <person name="Lin J."/>
            <person name="Lipzen A."/>
            <person name="Kuo A."/>
            <person name="Riley R."/>
            <person name="Mondo S."/>
            <person name="LaButti K."/>
            <person name="Haridas S."/>
            <person name="Pangalinan J."/>
            <person name="Salamov A.A."/>
            <person name="Simmons B.A."/>
            <person name="Magnuson J.K."/>
            <person name="Chen J."/>
            <person name="Drula E."/>
            <person name="Henrissat B."/>
            <person name="Wiebenga A."/>
            <person name="Lubbers R.J."/>
            <person name="Gomes A.C."/>
            <person name="Makela M.R."/>
            <person name="Stajich J."/>
            <person name="Grigoriev I.V."/>
            <person name="Mortensen U.H."/>
            <person name="De vries R.P."/>
            <person name="Baker S.E."/>
            <person name="Andersen M.R."/>
        </authorList>
    </citation>
    <scope>NUCLEOTIDE SEQUENCE [LARGE SCALE GENOMIC DNA]</scope>
    <source>
        <strain evidence="1 2">CBS 600.67</strain>
    </source>
</reference>
<organism evidence="1 2">
    <name type="scientific">Aspergillus cavernicola</name>
    <dbReference type="NCBI Taxonomy" id="176166"/>
    <lineage>
        <taxon>Eukaryota</taxon>
        <taxon>Fungi</taxon>
        <taxon>Dikarya</taxon>
        <taxon>Ascomycota</taxon>
        <taxon>Pezizomycotina</taxon>
        <taxon>Eurotiomycetes</taxon>
        <taxon>Eurotiomycetidae</taxon>
        <taxon>Eurotiales</taxon>
        <taxon>Aspergillaceae</taxon>
        <taxon>Aspergillus</taxon>
        <taxon>Aspergillus subgen. Nidulantes</taxon>
    </lineage>
</organism>
<dbReference type="Proteomes" id="UP001610335">
    <property type="component" value="Unassembled WGS sequence"/>
</dbReference>
<evidence type="ECO:0000313" key="2">
    <source>
        <dbReference type="Proteomes" id="UP001610335"/>
    </source>
</evidence>
<keyword evidence="2" id="KW-1185">Reference proteome</keyword>
<comment type="caution">
    <text evidence="1">The sequence shown here is derived from an EMBL/GenBank/DDBJ whole genome shotgun (WGS) entry which is preliminary data.</text>
</comment>
<name>A0ABR4HEK8_9EURO</name>
<protein>
    <recommendedName>
        <fullName evidence="3">Arrestin-like N-terminal domain-containing protein</fullName>
    </recommendedName>
</protein>
<gene>
    <name evidence="1" type="ORF">BDW59DRAFT_154950</name>
</gene>
<proteinExistence type="predicted"/>
<evidence type="ECO:0008006" key="3">
    <source>
        <dbReference type="Google" id="ProtNLM"/>
    </source>
</evidence>
<sequence>MDPTLAKSSAQLGIKLDHTAKWQYIPGDTIIGHVHRTAHGIAPEAKVSVTIHGHSKSRIKIRSGQSERRYESSFNCLSGPVDTQILHANAPLHIPEGSDGFSWPFAIEIPAAVRDARRESQKKHFSSPGGVDAAALFPPPGSFTHAGESYLQGEKAKAFIEYYVQAKIEISHQYRGRTVKNYQTATAPFKLKNATLGPPVTDFNMKPYGRRHSVLAYKLVPGVGELSFTQKTRQTFSSSKVPSLTFNLIIYLPSKLQIGNMNLIPLKLNIEPINTSTSELIHDIPQQVLIQSISLRLKPRTLVQAEKHRASKSATEVTLISPTAILALGREISITVTPGAGATAPPPLRLGEILDFRMRSRVHPSFKTYNVNRCYELIWQVEGVVAGERFKLGSTHSVEVLPEAFELGGGGGEVLPEYNASMDVEELPWFAYHEI</sequence>